<dbReference type="InterPro" id="IPR011047">
    <property type="entry name" value="Quinoprotein_ADH-like_sf"/>
</dbReference>
<sequence>VVAGSLAALSQIHADWPQWRGPGGQGHADASKLPADWSEVKNVSWRTELPGRGWSSPVILGNQVWVTAAHETLASEEKKKERLKANTGGQPLTVLSEVRIHAICIDKS</sequence>
<dbReference type="AlphaFoldDB" id="A0A382H6I1"/>
<name>A0A382H6I1_9ZZZZ</name>
<feature type="non-terminal residue" evidence="1">
    <location>
        <position position="1"/>
    </location>
</feature>
<proteinExistence type="predicted"/>
<evidence type="ECO:0000313" key="1">
    <source>
        <dbReference type="EMBL" id="SVB82906.1"/>
    </source>
</evidence>
<dbReference type="EMBL" id="UINC01059464">
    <property type="protein sequence ID" value="SVB82906.1"/>
    <property type="molecule type" value="Genomic_DNA"/>
</dbReference>
<dbReference type="PANTHER" id="PTHR34512">
    <property type="entry name" value="CELL SURFACE PROTEIN"/>
    <property type="match status" value="1"/>
</dbReference>
<gene>
    <name evidence="1" type="ORF">METZ01_LOCUS235760</name>
</gene>
<reference evidence="1" key="1">
    <citation type="submission" date="2018-05" db="EMBL/GenBank/DDBJ databases">
        <authorList>
            <person name="Lanie J.A."/>
            <person name="Ng W.-L."/>
            <person name="Kazmierczak K.M."/>
            <person name="Andrzejewski T.M."/>
            <person name="Davidsen T.M."/>
            <person name="Wayne K.J."/>
            <person name="Tettelin H."/>
            <person name="Glass J.I."/>
            <person name="Rusch D."/>
            <person name="Podicherti R."/>
            <person name="Tsui H.-C.T."/>
            <person name="Winkler M.E."/>
        </authorList>
    </citation>
    <scope>NUCLEOTIDE SEQUENCE</scope>
</reference>
<accession>A0A382H6I1</accession>
<dbReference type="PANTHER" id="PTHR34512:SF30">
    <property type="entry name" value="OUTER MEMBRANE PROTEIN ASSEMBLY FACTOR BAMB"/>
    <property type="match status" value="1"/>
</dbReference>
<dbReference type="SUPFAM" id="SSF50998">
    <property type="entry name" value="Quinoprotein alcohol dehydrogenase-like"/>
    <property type="match status" value="1"/>
</dbReference>
<protein>
    <submittedName>
        <fullName evidence="1">Uncharacterized protein</fullName>
    </submittedName>
</protein>
<feature type="non-terminal residue" evidence="1">
    <location>
        <position position="108"/>
    </location>
</feature>
<organism evidence="1">
    <name type="scientific">marine metagenome</name>
    <dbReference type="NCBI Taxonomy" id="408172"/>
    <lineage>
        <taxon>unclassified sequences</taxon>
        <taxon>metagenomes</taxon>
        <taxon>ecological metagenomes</taxon>
    </lineage>
</organism>